<keyword evidence="7" id="KW-0333">Golgi apparatus</keyword>
<protein>
    <recommendedName>
        <fullName evidence="11">Glycosyltransferase</fullName>
    </recommendedName>
</protein>
<evidence type="ECO:0000256" key="2">
    <source>
        <dbReference type="ARBA" id="ARBA00022676"/>
    </source>
</evidence>
<dbReference type="AlphaFoldDB" id="D8IVT0"/>
<dbReference type="EMBL" id="CP002039">
    <property type="protein sequence ID" value="ADJ65888.1"/>
    <property type="molecule type" value="Genomic_DNA"/>
</dbReference>
<keyword evidence="4" id="KW-0812">Transmembrane</keyword>
<dbReference type="STRING" id="757424.Hsero_4421"/>
<evidence type="ECO:0000313" key="9">
    <source>
        <dbReference type="EMBL" id="ADJ65888.1"/>
    </source>
</evidence>
<gene>
    <name evidence="9" type="ordered locus">Hsero_4421</name>
</gene>
<evidence type="ECO:0000256" key="6">
    <source>
        <dbReference type="ARBA" id="ARBA00022989"/>
    </source>
</evidence>
<keyword evidence="2" id="KW-0328">Glycosyltransferase</keyword>
<sequence>MIRPVPDPHILSQRLPIMDFNQRISELLNIRPTVLNADGILRECVRIEQDNPYIPSGFLWVLEYKRGQVSKLRGDKPGAVAHARRAVALNPYNEDLIREYRDLVANASTIKNLALIISCKKYEQKALSLQRQYEEAGIESLIISGHDTEAINHPRAVQVAAPDNYEGLPRKTVAACTWVYENVGRNVGILKVDDDQTLFDPVRARQLLDQLHTLNVYAGVPVSGTTHDRNWHWNKCQDKALNTISYGKPFWRHWAMGGAYYLGPGPLEKLVMTMMRFPGLFDGEYYEDKLVGDALMVEQVPLKELAGYEDFGLSLTAQHRFNS</sequence>
<evidence type="ECO:0000256" key="7">
    <source>
        <dbReference type="ARBA" id="ARBA00023034"/>
    </source>
</evidence>
<evidence type="ECO:0008006" key="11">
    <source>
        <dbReference type="Google" id="ProtNLM"/>
    </source>
</evidence>
<evidence type="ECO:0000256" key="1">
    <source>
        <dbReference type="ARBA" id="ARBA00004323"/>
    </source>
</evidence>
<dbReference type="KEGG" id="hse:Hsero_4421"/>
<keyword evidence="10" id="KW-1185">Reference proteome</keyword>
<proteinExistence type="predicted"/>
<dbReference type="HOGENOM" id="CLU_859890_0_0_4"/>
<dbReference type="Pfam" id="PF01762">
    <property type="entry name" value="Galactosyl_T"/>
    <property type="match status" value="1"/>
</dbReference>
<reference evidence="9 10" key="1">
    <citation type="submission" date="2010-04" db="EMBL/GenBank/DDBJ databases">
        <title>The genome of Herbaspirillum seropedicae SmR1, an endophytic, nitrogen-fixing, plant-growth promoting beta-Proteobacteria.</title>
        <authorList>
            <person name="Pedrosa F.O."/>
            <person name="Monteiro R.A."/>
            <person name="Wassem R."/>
            <person name="Cruz L.M."/>
            <person name="Ayub R.A."/>
            <person name="Colauto N.B."/>
            <person name="Fernandez M.A."/>
            <person name="Fungaro M.H.P."/>
            <person name="Grisard E.C."/>
            <person name="Hungria M."/>
            <person name="Madeira H.M.F."/>
            <person name="Nodari R.O."/>
            <person name="Osaku C.A."/>
            <person name="Petzl-Erler M.L."/>
            <person name="Terenzi H."/>
            <person name="Vieira L.G.E."/>
            <person name="Almeida M.I.M."/>
            <person name="Alves L.R."/>
            <person name="Arantes O.M.N."/>
            <person name="Balsanelli E."/>
            <person name="Barcellos F.G."/>
            <person name="Baura V.A."/>
            <person name="Binde D.R."/>
            <person name="Campo R.J."/>
            <person name="Chubatsu L.S."/>
            <person name="Chueire L.M.O."/>
            <person name="Ciferri R.R."/>
            <person name="Correa L.C."/>
            <person name="da Conceicao Silva J.L."/>
            <person name="Dabul A.N.G."/>
            <person name="Dambros B.P."/>
            <person name="Faoro H."/>
            <person name="Favetti A."/>
            <person name="Friedermann G."/>
            <person name="Furlaneto M.C."/>
            <person name="Gasques L.S."/>
            <person name="Gimenes C.C.T."/>
            <person name="Gioppo N.M.R."/>
            <person name="Glienke-Blanco C."/>
            <person name="Godoy L.P."/>
            <person name="Guerra M.P."/>
            <person name="Karp S."/>
            <person name="Kava-Cordeiro V."/>
            <person name="Margarido V.P."/>
            <person name="Mathioni S.M."/>
            <person name="Menck-Soares M.A."/>
            <person name="Murace N.K."/>
            <person name="Nicolas M.F."/>
            <person name="Oliveira C.E.C."/>
            <person name="Pagnan N.A.B."/>
            <person name="Pamphile J.A."/>
            <person name="Patussi E.V."/>
            <person name="Pereira L.F.P."/>
            <person name="Pereira-Ferrari L."/>
            <person name="Pinto F.G.S."/>
            <person name="Precoma C."/>
            <person name="Prioli A.J."/>
            <person name="Prioli S.M.A.P."/>
            <person name="Raittz R.T."/>
            <person name="Ramos H.J.O."/>
            <person name="Ribeiro E.M.S.F."/>
            <person name="Rigo L.U."/>
            <person name="Rocha C.L.M.S.C."/>
            <person name="Rocha S.N."/>
            <person name="Santos K."/>
            <person name="Satori D."/>
            <person name="Silva A.G."/>
            <person name="Simao R.C.G."/>
            <person name="Soares M.A.M."/>
            <person name="Souza E.M."/>
            <person name="Steffens M.B.R."/>
            <person name="Steindel M."/>
            <person name="Tadra-Sfeir M.Z."/>
            <person name="Takahashi E.K."/>
            <person name="Torres R.A."/>
            <person name="Valle J.S."/>
            <person name="Vernal J.I."/>
            <person name="Vilas-Boas L.A."/>
            <person name="Watanabe M.A.E."/>
            <person name="Weiss V.A."/>
            <person name="Yates M.A."/>
            <person name="Souza E.M."/>
        </authorList>
    </citation>
    <scope>NUCLEOTIDE SEQUENCE [LARGE SCALE GENOMIC DNA]</scope>
    <source>
        <strain evidence="9 10">SmR1</strain>
    </source>
</reference>
<evidence type="ECO:0000256" key="5">
    <source>
        <dbReference type="ARBA" id="ARBA00022968"/>
    </source>
</evidence>
<keyword evidence="8" id="KW-0472">Membrane</keyword>
<dbReference type="GO" id="GO:0016758">
    <property type="term" value="F:hexosyltransferase activity"/>
    <property type="evidence" value="ECO:0007669"/>
    <property type="project" value="InterPro"/>
</dbReference>
<accession>D8IVT0</accession>
<keyword evidence="6" id="KW-1133">Transmembrane helix</keyword>
<evidence type="ECO:0000313" key="10">
    <source>
        <dbReference type="Proteomes" id="UP000000329"/>
    </source>
</evidence>
<evidence type="ECO:0000256" key="4">
    <source>
        <dbReference type="ARBA" id="ARBA00022692"/>
    </source>
</evidence>
<keyword evidence="3" id="KW-0808">Transferase</keyword>
<organism evidence="9 10">
    <name type="scientific">Herbaspirillum seropedicae (strain SmR1)</name>
    <dbReference type="NCBI Taxonomy" id="757424"/>
    <lineage>
        <taxon>Bacteria</taxon>
        <taxon>Pseudomonadati</taxon>
        <taxon>Pseudomonadota</taxon>
        <taxon>Betaproteobacteria</taxon>
        <taxon>Burkholderiales</taxon>
        <taxon>Oxalobacteraceae</taxon>
        <taxon>Herbaspirillum</taxon>
    </lineage>
</organism>
<dbReference type="GO" id="GO:0016020">
    <property type="term" value="C:membrane"/>
    <property type="evidence" value="ECO:0007669"/>
    <property type="project" value="InterPro"/>
</dbReference>
<name>D8IVT0_HERSS</name>
<evidence type="ECO:0000256" key="3">
    <source>
        <dbReference type="ARBA" id="ARBA00022679"/>
    </source>
</evidence>
<dbReference type="Proteomes" id="UP000000329">
    <property type="component" value="Chromosome"/>
</dbReference>
<evidence type="ECO:0000256" key="8">
    <source>
        <dbReference type="ARBA" id="ARBA00023136"/>
    </source>
</evidence>
<comment type="subcellular location">
    <subcellularLocation>
        <location evidence="1">Golgi apparatus membrane</location>
        <topology evidence="1">Single-pass type II membrane protein</topology>
    </subcellularLocation>
</comment>
<keyword evidence="5" id="KW-0735">Signal-anchor</keyword>
<dbReference type="InterPro" id="IPR002659">
    <property type="entry name" value="Glyco_trans_31"/>
</dbReference>
<dbReference type="eggNOG" id="COG2226">
    <property type="taxonomic scope" value="Bacteria"/>
</dbReference>